<name>A0A1A9UJP7_GLOAU</name>
<evidence type="ECO:0000313" key="1">
    <source>
        <dbReference type="EnsemblMetazoa" id="GAUT007082-PA"/>
    </source>
</evidence>
<protein>
    <submittedName>
        <fullName evidence="1">Uncharacterized protein</fullName>
    </submittedName>
</protein>
<sequence>MASITFSIVVGFNSSQQLFAAAVTQMCHKSRSQVIPEWYECVHAPVLSINDEFAYDLDPPLPVTYNITTITAPHIKDKCLTKSWKTILKSHAFVSPFPSKCAVEQLTYNGAIKLISNSREKQMKKRKT</sequence>
<dbReference type="VEuPathDB" id="VectorBase:GAUT007082"/>
<evidence type="ECO:0000313" key="2">
    <source>
        <dbReference type="Proteomes" id="UP000078200"/>
    </source>
</evidence>
<accession>A0A1A9UJP7</accession>
<proteinExistence type="predicted"/>
<dbReference type="EnsemblMetazoa" id="GAUT007082-RA">
    <property type="protein sequence ID" value="GAUT007082-PA"/>
    <property type="gene ID" value="GAUT007082"/>
</dbReference>
<dbReference type="AlphaFoldDB" id="A0A1A9UJP7"/>
<dbReference type="Proteomes" id="UP000078200">
    <property type="component" value="Unassembled WGS sequence"/>
</dbReference>
<keyword evidence="2" id="KW-1185">Reference proteome</keyword>
<reference evidence="1" key="1">
    <citation type="submission" date="2020-05" db="UniProtKB">
        <authorList>
            <consortium name="EnsemblMetazoa"/>
        </authorList>
    </citation>
    <scope>IDENTIFICATION</scope>
    <source>
        <strain evidence="1">TTRI</strain>
    </source>
</reference>
<organism evidence="1 2">
    <name type="scientific">Glossina austeni</name>
    <name type="common">Savannah tsetse fly</name>
    <dbReference type="NCBI Taxonomy" id="7395"/>
    <lineage>
        <taxon>Eukaryota</taxon>
        <taxon>Metazoa</taxon>
        <taxon>Ecdysozoa</taxon>
        <taxon>Arthropoda</taxon>
        <taxon>Hexapoda</taxon>
        <taxon>Insecta</taxon>
        <taxon>Pterygota</taxon>
        <taxon>Neoptera</taxon>
        <taxon>Endopterygota</taxon>
        <taxon>Diptera</taxon>
        <taxon>Brachycera</taxon>
        <taxon>Muscomorpha</taxon>
        <taxon>Hippoboscoidea</taxon>
        <taxon>Glossinidae</taxon>
        <taxon>Glossina</taxon>
    </lineage>
</organism>